<name>A0A397SG76_9GLOM</name>
<evidence type="ECO:0000313" key="2">
    <source>
        <dbReference type="Proteomes" id="UP000265703"/>
    </source>
</evidence>
<proteinExistence type="predicted"/>
<dbReference type="STRING" id="658196.A0A397SG76"/>
<protein>
    <submittedName>
        <fullName evidence="1">Uncharacterized protein</fullName>
    </submittedName>
</protein>
<comment type="caution">
    <text evidence="1">The sequence shown here is derived from an EMBL/GenBank/DDBJ whole genome shotgun (WGS) entry which is preliminary data.</text>
</comment>
<organism evidence="1 2">
    <name type="scientific">Glomus cerebriforme</name>
    <dbReference type="NCBI Taxonomy" id="658196"/>
    <lineage>
        <taxon>Eukaryota</taxon>
        <taxon>Fungi</taxon>
        <taxon>Fungi incertae sedis</taxon>
        <taxon>Mucoromycota</taxon>
        <taxon>Glomeromycotina</taxon>
        <taxon>Glomeromycetes</taxon>
        <taxon>Glomerales</taxon>
        <taxon>Glomeraceae</taxon>
        <taxon>Glomus</taxon>
    </lineage>
</organism>
<accession>A0A397SG76</accession>
<dbReference type="AlphaFoldDB" id="A0A397SG76"/>
<keyword evidence="2" id="KW-1185">Reference proteome</keyword>
<gene>
    <name evidence="1" type="ORF">C1645_808377</name>
</gene>
<dbReference type="EMBL" id="QKYT01000437">
    <property type="protein sequence ID" value="RIA85250.1"/>
    <property type="molecule type" value="Genomic_DNA"/>
</dbReference>
<evidence type="ECO:0000313" key="1">
    <source>
        <dbReference type="EMBL" id="RIA85250.1"/>
    </source>
</evidence>
<reference evidence="1 2" key="1">
    <citation type="submission" date="2018-06" db="EMBL/GenBank/DDBJ databases">
        <title>Comparative genomics reveals the genomic features of Rhizophagus irregularis, R. cerebriforme, R. diaphanum and Gigaspora rosea, and their symbiotic lifestyle signature.</title>
        <authorList>
            <person name="Morin E."/>
            <person name="San Clemente H."/>
            <person name="Chen E.C.H."/>
            <person name="De La Providencia I."/>
            <person name="Hainaut M."/>
            <person name="Kuo A."/>
            <person name="Kohler A."/>
            <person name="Murat C."/>
            <person name="Tang N."/>
            <person name="Roy S."/>
            <person name="Loubradou J."/>
            <person name="Henrissat B."/>
            <person name="Grigoriev I.V."/>
            <person name="Corradi N."/>
            <person name="Roux C."/>
            <person name="Martin F.M."/>
        </authorList>
    </citation>
    <scope>NUCLEOTIDE SEQUENCE [LARGE SCALE GENOMIC DNA]</scope>
    <source>
        <strain evidence="1 2">DAOM 227022</strain>
    </source>
</reference>
<dbReference type="Proteomes" id="UP000265703">
    <property type="component" value="Unassembled WGS sequence"/>
</dbReference>
<sequence>MSSIRYDLIYATNNKATILTDTNIHNDIHKQFKFQQQMILADKLLTKDEKTEALKLLNKNYDRDKILNNSGTKRICENCNQECLATLYCEYCVRNYLKANFSKWTSGNNDIDNLIRKCQMETLLPSKIVEWIPYNNLENIKYLTKGGCSEIYTADWISGRYDEWDSREQQLIKTSSRKVILKKLENVESANQKINKDGNIETNYTSSRLFTSKVYQFENLPEPKNATEAFHSKPYNYKIPDNIDDFNKSSSYTFGDNSENDSSKEFNELQINSKNDDQVDYNEVIIPQQVKKRHVDIDDEDEIYNNPNLHSEEQDEFEIPDELQYLNLHRNKIRTDAIVHA</sequence>